<dbReference type="AlphaFoldDB" id="A0A2X4PK36"/>
<evidence type="ECO:0000256" key="1">
    <source>
        <dbReference type="SAM" id="SignalP"/>
    </source>
</evidence>
<feature type="signal peptide" evidence="1">
    <location>
        <begin position="1"/>
        <end position="21"/>
    </location>
</feature>
<dbReference type="RefSeq" id="WP_052115538.1">
    <property type="nucleotide sequence ID" value="NZ_JQJB01000006.1"/>
</dbReference>
<evidence type="ECO:0000313" key="4">
    <source>
        <dbReference type="Proteomes" id="UP000249300"/>
    </source>
</evidence>
<dbReference type="PANTHER" id="PTHR14969">
    <property type="entry name" value="SPHINGOSINE-1-PHOSPHATE PHOSPHOHYDROLASE"/>
    <property type="match status" value="1"/>
</dbReference>
<proteinExistence type="predicted"/>
<dbReference type="KEGG" id="pcre:NCTC12858_00471"/>
<dbReference type="SMART" id="SM00014">
    <property type="entry name" value="acidPPc"/>
    <property type="match status" value="1"/>
</dbReference>
<feature type="domain" description="Phosphatidic acid phosphatase type 2/haloperoxidase" evidence="2">
    <location>
        <begin position="124"/>
        <end position="224"/>
    </location>
</feature>
<dbReference type="PANTHER" id="PTHR14969:SF13">
    <property type="entry name" value="AT30094P"/>
    <property type="match status" value="1"/>
</dbReference>
<keyword evidence="1" id="KW-0732">Signal</keyword>
<organism evidence="3 4">
    <name type="scientific">Porphyromonas crevioricanis</name>
    <dbReference type="NCBI Taxonomy" id="393921"/>
    <lineage>
        <taxon>Bacteria</taxon>
        <taxon>Pseudomonadati</taxon>
        <taxon>Bacteroidota</taxon>
        <taxon>Bacteroidia</taxon>
        <taxon>Bacteroidales</taxon>
        <taxon>Porphyromonadaceae</taxon>
        <taxon>Porphyromonas</taxon>
    </lineage>
</organism>
<reference evidence="3 4" key="1">
    <citation type="submission" date="2018-06" db="EMBL/GenBank/DDBJ databases">
        <authorList>
            <consortium name="Pathogen Informatics"/>
            <person name="Doyle S."/>
        </authorList>
    </citation>
    <scope>NUCLEOTIDE SEQUENCE [LARGE SCALE GENOMIC DNA]</scope>
    <source>
        <strain evidence="3 4">NCTC12858</strain>
    </source>
</reference>
<dbReference type="OrthoDB" id="9773582at2"/>
<gene>
    <name evidence="3" type="ORF">NCTC12858_00471</name>
</gene>
<feature type="chain" id="PRO_5015862978" evidence="1">
    <location>
        <begin position="22"/>
        <end position="439"/>
    </location>
</feature>
<dbReference type="SUPFAM" id="SSF48317">
    <property type="entry name" value="Acid phosphatase/Vanadium-dependent haloperoxidase"/>
    <property type="match status" value="1"/>
</dbReference>
<dbReference type="InterPro" id="IPR000326">
    <property type="entry name" value="PAP2/HPO"/>
</dbReference>
<sequence length="439" mass="48957">MRFLFRLIAPWLLLLPFTVSSQQPSWVVQGRADSLHRQFLKDVQAGALVGSGLDYHHLFIPAAPMMLTSLIAPDSTVRSIRNLHLRQFRNHYDDYVQLIPLVAQLGMRTAGIEGHSRHIWQTLTADLTAAVSTAIIVNSLKYSIGRTRPDGSSNNSFPSGHTATAFMSAHLFQREYGARYPLLGSVAYFSALTVGVGRVLNNRHWAGDVLFGAGAGIFSAELGYIVSDLIFSPEKPRIVWFPPRDEVPKSGMELDISSLNIVDGFLGFVAGLHHHSNPISATLHYRFNSRWRLGTGISPSVEYVTEQALPEELRPKENLSIPIKRIAFVLQGDYDYLFNSLWGMRVSASLGLSMPGQVDLSEPHPLRMSHSIAPSFSLELGSFVRLSSLFEPFAMIGFYHQPLHLKITDIQAIPLERHLHSKHASGFHPLFRAGFTIHY</sequence>
<accession>A0A2X4PK36</accession>
<name>A0A2X4PK36_9PORP</name>
<protein>
    <submittedName>
        <fullName evidence="3">PAP2 superfamily</fullName>
    </submittedName>
</protein>
<evidence type="ECO:0000313" key="3">
    <source>
        <dbReference type="EMBL" id="SQH72645.1"/>
    </source>
</evidence>
<keyword evidence="4" id="KW-1185">Reference proteome</keyword>
<dbReference type="Gene3D" id="1.20.144.10">
    <property type="entry name" value="Phosphatidic acid phosphatase type 2/haloperoxidase"/>
    <property type="match status" value="1"/>
</dbReference>
<dbReference type="Pfam" id="PF01569">
    <property type="entry name" value="PAP2"/>
    <property type="match status" value="1"/>
</dbReference>
<evidence type="ECO:0000259" key="2">
    <source>
        <dbReference type="SMART" id="SM00014"/>
    </source>
</evidence>
<dbReference type="EMBL" id="LS483447">
    <property type="protein sequence ID" value="SQH72645.1"/>
    <property type="molecule type" value="Genomic_DNA"/>
</dbReference>
<dbReference type="CDD" id="cd03394">
    <property type="entry name" value="PAP2_like_5"/>
    <property type="match status" value="1"/>
</dbReference>
<dbReference type="InterPro" id="IPR036938">
    <property type="entry name" value="PAP2/HPO_sf"/>
</dbReference>
<dbReference type="Proteomes" id="UP000249300">
    <property type="component" value="Chromosome 1"/>
</dbReference>